<reference evidence="2 3" key="1">
    <citation type="submission" date="2024-03" db="EMBL/GenBank/DDBJ databases">
        <title>Novel species of the genus Variovorax.</title>
        <authorList>
            <person name="Liu Q."/>
            <person name="Xin Y.-H."/>
        </authorList>
    </citation>
    <scope>NUCLEOTIDE SEQUENCE [LARGE SCALE GENOMIC DNA]</scope>
    <source>
        <strain evidence="2 3">KACC 18501</strain>
    </source>
</reference>
<dbReference type="RefSeq" id="WP_340363605.1">
    <property type="nucleotide sequence ID" value="NZ_JBBKZV010000005.1"/>
</dbReference>
<evidence type="ECO:0000259" key="1">
    <source>
        <dbReference type="Pfam" id="PF07287"/>
    </source>
</evidence>
<dbReference type="Proteomes" id="UP001363010">
    <property type="component" value="Unassembled WGS sequence"/>
</dbReference>
<organism evidence="2 3">
    <name type="scientific">Variovorax humicola</name>
    <dbReference type="NCBI Taxonomy" id="1769758"/>
    <lineage>
        <taxon>Bacteria</taxon>
        <taxon>Pseudomonadati</taxon>
        <taxon>Pseudomonadota</taxon>
        <taxon>Betaproteobacteria</taxon>
        <taxon>Burkholderiales</taxon>
        <taxon>Comamonadaceae</taxon>
        <taxon>Variovorax</taxon>
    </lineage>
</organism>
<evidence type="ECO:0000313" key="3">
    <source>
        <dbReference type="Proteomes" id="UP001363010"/>
    </source>
</evidence>
<keyword evidence="3" id="KW-1185">Reference proteome</keyword>
<gene>
    <name evidence="2" type="ORF">WKW80_11010</name>
</gene>
<dbReference type="EMBL" id="JBBKZV010000005">
    <property type="protein sequence ID" value="MEJ8822559.1"/>
    <property type="molecule type" value="Genomic_DNA"/>
</dbReference>
<sequence length="467" mass="50608">MNTTKDTTSPKEVRLLSVTSILGYGFPEAALQAGMARDPDLIGADAGSTDPGPYYLGAGKAFCSRLAIKRDTRLMLLAAVPRGIPVLISTAGGAGGEPHLQFMADLVREIAREEKLDFKLALIHAEQDPGFIKRQLADGKVKSASKRPPLTDEQVDRAERIVGLMGPEPYIRALDEGAQVILAGRSTDPAPWAAGVIRGGLSPAVGWYAGKMLECGAEPAAPKRDGCLLARVFEDHVDLEPTNPEQACTRLSVANFALHENPSAVHHHEPGGMLDTSACKFEQLTDRIVRVSGMQWHPADIYTIKMEGVERVGYRAIAMCATRDPVLIRDIDAYLVRVRGIVDEKTRNFGVPEGGYKLAIRCYGLNGVMGEREPVTTTTAHELSFILEAMAPTQEVANAVIAISRTTILHADFPGRLCKEGNMGIPFSPADVELGASYEFSVYHIVDAEDPYHLFPIEHAHVKGLQP</sequence>
<name>A0ABU8VZC8_9BURK</name>
<dbReference type="InterPro" id="IPR010839">
    <property type="entry name" value="AtuA_N"/>
</dbReference>
<comment type="caution">
    <text evidence="2">The sequence shown here is derived from an EMBL/GenBank/DDBJ whole genome shotgun (WGS) entry which is preliminary data.</text>
</comment>
<dbReference type="Pfam" id="PF07287">
    <property type="entry name" value="AtuA"/>
    <property type="match status" value="1"/>
</dbReference>
<accession>A0ABU8VZC8</accession>
<protein>
    <submittedName>
        <fullName evidence="2">Acyclic terpene utilization AtuA family protein</fullName>
    </submittedName>
</protein>
<proteinExistence type="predicted"/>
<evidence type="ECO:0000313" key="2">
    <source>
        <dbReference type="EMBL" id="MEJ8822559.1"/>
    </source>
</evidence>
<feature type="domain" description="Acyclic terpene utilisation N-terminal" evidence="1">
    <location>
        <begin position="101"/>
        <end position="217"/>
    </location>
</feature>